<comment type="similarity">
    <text evidence="2">Belongs to the protein kinase superfamily. CMGC Ser/Thr protein kinase family. CDC2/CDKX subfamily.</text>
</comment>
<dbReference type="Gene3D" id="1.10.510.10">
    <property type="entry name" value="Transferase(Phosphotransferase) domain 1"/>
    <property type="match status" value="1"/>
</dbReference>
<dbReference type="PANTHER" id="PTHR24056:SF233">
    <property type="entry name" value="CYCLIN-DEPENDENT KINASE 9"/>
    <property type="match status" value="1"/>
</dbReference>
<feature type="compositionally biased region" description="Polar residues" evidence="17">
    <location>
        <begin position="807"/>
        <end position="817"/>
    </location>
</feature>
<comment type="catalytic activity">
    <reaction evidence="12">
        <text>L-threonyl-[protein] + ATP = O-phospho-L-threonyl-[protein] + ADP + H(+)</text>
        <dbReference type="Rhea" id="RHEA:46608"/>
        <dbReference type="Rhea" id="RHEA-COMP:11060"/>
        <dbReference type="Rhea" id="RHEA-COMP:11605"/>
        <dbReference type="ChEBI" id="CHEBI:15378"/>
        <dbReference type="ChEBI" id="CHEBI:30013"/>
        <dbReference type="ChEBI" id="CHEBI:30616"/>
        <dbReference type="ChEBI" id="CHEBI:61977"/>
        <dbReference type="ChEBI" id="CHEBI:456216"/>
        <dbReference type="EC" id="2.7.11.22"/>
    </reaction>
</comment>
<feature type="region of interest" description="Disordered" evidence="17">
    <location>
        <begin position="1"/>
        <end position="33"/>
    </location>
</feature>
<dbReference type="PROSITE" id="PS00107">
    <property type="entry name" value="PROTEIN_KINASE_ATP"/>
    <property type="match status" value="1"/>
</dbReference>
<dbReference type="GO" id="GO:0030447">
    <property type="term" value="P:filamentous growth"/>
    <property type="evidence" value="ECO:0007669"/>
    <property type="project" value="UniProtKB-ARBA"/>
</dbReference>
<sequence length="1058" mass="120052">MSQKYNHRDSSRDNDRSRTPGTERIHDNSFVDPIPEMSTLDQYHIIEKLGQGTFGVVQKARNKRTGALVAIKQLLNHSAKEGFPITAMREITILKQLDHRNILNIEDIIFGEPDVTNPTDVVTQRGSFYTVSPYMTSDLVGILENPDVKLELNEIKCIMMQLLQGTQYIHEQNFLHRDIKAANILIDNTGVLKIADFGLARMYHGDVPRLGMGPGGGKKDYTALVVTRWYRPPELLLGERKYTTAVDIWGIGCVFAELFIRKPILVGKSDAHQAQLIFELIGSPETWDGAAKLPNKTHFNIGLGRKRSLEGKFESLMPPSAVRLLSGLLTLDPYKRLNALDALNQEFFKIEPLPLRPEEMPQFGECHEIDKERFKKLRENNHLAFRSGAQTYLEDKRFEHEKEKPTVGRVVDRDNYDDYERSYVRRNVSRQAAHLNDNAFEDREQHQRNNQVRRYYNNRGGRTQDSWRQNGYIDNEFENDKVPYRGIDYGGPRTFESKQMYPYIPRSELNDSHYSRHNSPRPLSRTENRLHNPVQSHKNNEGVSYSERRSPTRSHDKSGNLLPREVSHGPERASLGQENLRNTLNMYLNDKIENTYDNLSAAGSSPKFSPGDASLALDIDYHNNDDNEIEEEKEQPVASANTLRNSVNSESKGKCSYFPSPMERINPSEKSDERISLRKKSEERTLSQERADTSKTKSRQKDFIKNFSVDAGKEPKNAERDAVLKDAAENATKNTIKAPESRESQQVIGGRMNGAHVIEKETTNEESKKVSNKDKASNADNDKNNAYEPITAKATSDATTGVHILDSPSQEFTTEPKISNIADVKSSSKNGAEPMETPKREGIVDKIRNRTMPYVHGGISDRVANAKSSSNLSASPVLKEIKRRTSLVQEDDSQSEKGTPKPETSSQVKDADVGKSKLLQAHGSGTKIRDSKTFLKSTIGPSKEPVKKDLFGKPKTNSVPITVTRSQSSKFHKKTTNFSKENSFKRGLVGYAMGASKRVKRNYNYMDDCVSESDLSEVEEFPEKGRKHELYENFLNEVGYRREPIYRKHMNEARGFRS</sequence>
<protein>
    <recommendedName>
        <fullName evidence="11">Serine/threonine-protein kinase BUR1</fullName>
        <ecNumber evidence="4">2.7.11.22</ecNumber>
        <ecNumber evidence="3">2.7.11.23</ecNumber>
    </recommendedName>
    <alternativeName>
        <fullName evidence="15">Serine/threonine-protein kinase bur1</fullName>
    </alternativeName>
</protein>
<dbReference type="Gene3D" id="3.30.200.20">
    <property type="entry name" value="Phosphorylase Kinase, domain 1"/>
    <property type="match status" value="1"/>
</dbReference>
<keyword evidence="5" id="KW-0723">Serine/threonine-protein kinase</keyword>
<dbReference type="GO" id="GO:0005634">
    <property type="term" value="C:nucleus"/>
    <property type="evidence" value="ECO:0007669"/>
    <property type="project" value="UniProtKB-SubCell"/>
</dbReference>
<evidence type="ECO:0000256" key="2">
    <source>
        <dbReference type="ARBA" id="ARBA00006485"/>
    </source>
</evidence>
<dbReference type="PROSITE" id="PS00108">
    <property type="entry name" value="PROTEIN_KINASE_ST"/>
    <property type="match status" value="1"/>
</dbReference>
<dbReference type="RefSeq" id="XP_003866758.1">
    <property type="nucleotide sequence ID" value="XM_003866710.1"/>
</dbReference>
<keyword evidence="20" id="KW-1185">Reference proteome</keyword>
<dbReference type="PANTHER" id="PTHR24056">
    <property type="entry name" value="CELL DIVISION PROTEIN KINASE"/>
    <property type="match status" value="1"/>
</dbReference>
<evidence type="ECO:0000313" key="20">
    <source>
        <dbReference type="Proteomes" id="UP000005018"/>
    </source>
</evidence>
<feature type="region of interest" description="Disordered" evidence="17">
    <location>
        <begin position="435"/>
        <end position="471"/>
    </location>
</feature>
<evidence type="ECO:0000256" key="6">
    <source>
        <dbReference type="ARBA" id="ARBA00022679"/>
    </source>
</evidence>
<evidence type="ECO:0000256" key="17">
    <source>
        <dbReference type="SAM" id="MobiDB-lite"/>
    </source>
</evidence>
<evidence type="ECO:0000256" key="1">
    <source>
        <dbReference type="ARBA" id="ARBA00004123"/>
    </source>
</evidence>
<organism evidence="19 20">
    <name type="scientific">Candida orthopsilosis (strain 90-125)</name>
    <name type="common">Yeast</name>
    <dbReference type="NCBI Taxonomy" id="1136231"/>
    <lineage>
        <taxon>Eukaryota</taxon>
        <taxon>Fungi</taxon>
        <taxon>Dikarya</taxon>
        <taxon>Ascomycota</taxon>
        <taxon>Saccharomycotina</taxon>
        <taxon>Pichiomycetes</taxon>
        <taxon>Debaryomycetaceae</taxon>
        <taxon>Candida/Lodderomyces clade</taxon>
        <taxon>Candida</taxon>
    </lineage>
</organism>
<keyword evidence="8 19" id="KW-0418">Kinase</keyword>
<name>H8WYK4_CANO9</name>
<comment type="subcellular location">
    <subcellularLocation>
        <location evidence="1">Nucleus</location>
    </subcellularLocation>
</comment>
<keyword evidence="6" id="KW-0808">Transferase</keyword>
<evidence type="ECO:0000256" key="7">
    <source>
        <dbReference type="ARBA" id="ARBA00022741"/>
    </source>
</evidence>
<dbReference type="FunFam" id="1.10.510.10:FF:000415">
    <property type="entry name" value="CMGC/CDK/CRK7 protein kinase, variant"/>
    <property type="match status" value="1"/>
</dbReference>
<evidence type="ECO:0000256" key="10">
    <source>
        <dbReference type="ARBA" id="ARBA00023242"/>
    </source>
</evidence>
<evidence type="ECO:0000256" key="5">
    <source>
        <dbReference type="ARBA" id="ARBA00022527"/>
    </source>
</evidence>
<keyword evidence="7 16" id="KW-0547">Nucleotide-binding</keyword>
<feature type="compositionally biased region" description="Polar residues" evidence="17">
    <location>
        <begin position="955"/>
        <end position="969"/>
    </location>
</feature>
<dbReference type="EC" id="2.7.11.22" evidence="4"/>
<keyword evidence="10" id="KW-0539">Nucleus</keyword>
<feature type="region of interest" description="Disordered" evidence="17">
    <location>
        <begin position="865"/>
        <end position="976"/>
    </location>
</feature>
<feature type="region of interest" description="Disordered" evidence="17">
    <location>
        <begin position="507"/>
        <end position="578"/>
    </location>
</feature>
<dbReference type="HOGENOM" id="CLU_000288_181_21_1"/>
<dbReference type="OrthoDB" id="28397at2759"/>
<comment type="catalytic activity">
    <reaction evidence="14">
        <text>[DNA-directed RNA polymerase] + ATP = phospho-[DNA-directed RNA polymerase] + ADP + H(+)</text>
        <dbReference type="Rhea" id="RHEA:10216"/>
        <dbReference type="Rhea" id="RHEA-COMP:11321"/>
        <dbReference type="Rhea" id="RHEA-COMP:11322"/>
        <dbReference type="ChEBI" id="CHEBI:15378"/>
        <dbReference type="ChEBI" id="CHEBI:30616"/>
        <dbReference type="ChEBI" id="CHEBI:43176"/>
        <dbReference type="ChEBI" id="CHEBI:68546"/>
        <dbReference type="ChEBI" id="CHEBI:456216"/>
        <dbReference type="EC" id="2.7.11.23"/>
    </reaction>
</comment>
<dbReference type="PROSITE" id="PS50011">
    <property type="entry name" value="PROTEIN_KINASE_DOM"/>
    <property type="match status" value="1"/>
</dbReference>
<evidence type="ECO:0000256" key="11">
    <source>
        <dbReference type="ARBA" id="ARBA00041018"/>
    </source>
</evidence>
<evidence type="ECO:0000256" key="9">
    <source>
        <dbReference type="ARBA" id="ARBA00022840"/>
    </source>
</evidence>
<feature type="domain" description="Protein kinase" evidence="18">
    <location>
        <begin position="43"/>
        <end position="348"/>
    </location>
</feature>
<dbReference type="Proteomes" id="UP000005018">
    <property type="component" value="Chromosome 1"/>
</dbReference>
<feature type="compositionally biased region" description="Basic and acidic residues" evidence="17">
    <location>
        <begin position="1"/>
        <end position="29"/>
    </location>
</feature>
<dbReference type="GO" id="GO:0008353">
    <property type="term" value="F:RNA polymerase II CTD heptapeptide repeat kinase activity"/>
    <property type="evidence" value="ECO:0007669"/>
    <property type="project" value="UniProtKB-EC"/>
</dbReference>
<reference evidence="19 20" key="1">
    <citation type="journal article" date="2012" name="PLoS ONE">
        <title>Sequence and analysis of the genome of the pathogenic yeast Candida orthopsilosis.</title>
        <authorList>
            <person name="Riccombeni A."/>
            <person name="Vidanes G."/>
            <person name="Proux-Wera E."/>
            <person name="Wolfe K.H."/>
            <person name="Butler G."/>
        </authorList>
    </citation>
    <scope>NUCLEOTIDE SEQUENCE [LARGE SCALE GENOMIC DNA]</scope>
    <source>
        <strain evidence="19 20">Co 90-125</strain>
    </source>
</reference>
<feature type="compositionally biased region" description="Basic and acidic residues" evidence="17">
    <location>
        <begin position="711"/>
        <end position="728"/>
    </location>
</feature>
<dbReference type="InterPro" id="IPR017441">
    <property type="entry name" value="Protein_kinase_ATP_BS"/>
</dbReference>
<evidence type="ECO:0000313" key="19">
    <source>
        <dbReference type="EMBL" id="CCG21319.1"/>
    </source>
</evidence>
<dbReference type="AlphaFoldDB" id="H8WYK4"/>
<dbReference type="EMBL" id="HE681719">
    <property type="protein sequence ID" value="CCG21319.1"/>
    <property type="molecule type" value="Genomic_DNA"/>
</dbReference>
<feature type="compositionally biased region" description="Low complexity" evidence="17">
    <location>
        <begin position="865"/>
        <end position="878"/>
    </location>
</feature>
<evidence type="ECO:0000256" key="4">
    <source>
        <dbReference type="ARBA" id="ARBA00012425"/>
    </source>
</evidence>
<evidence type="ECO:0000256" key="15">
    <source>
        <dbReference type="ARBA" id="ARBA00073250"/>
    </source>
</evidence>
<accession>H8WYK4</accession>
<dbReference type="Pfam" id="PF00069">
    <property type="entry name" value="Pkinase"/>
    <property type="match status" value="1"/>
</dbReference>
<evidence type="ECO:0000256" key="14">
    <source>
        <dbReference type="ARBA" id="ARBA00049280"/>
    </source>
</evidence>
<evidence type="ECO:0000256" key="3">
    <source>
        <dbReference type="ARBA" id="ARBA00012409"/>
    </source>
</evidence>
<feature type="compositionally biased region" description="Low complexity" evidence="17">
    <location>
        <begin position="448"/>
        <end position="461"/>
    </location>
</feature>
<evidence type="ECO:0000256" key="8">
    <source>
        <dbReference type="ARBA" id="ARBA00022777"/>
    </source>
</evidence>
<evidence type="ECO:0000259" key="18">
    <source>
        <dbReference type="PROSITE" id="PS50011"/>
    </source>
</evidence>
<feature type="compositionally biased region" description="Basic and acidic residues" evidence="17">
    <location>
        <begin position="757"/>
        <end position="785"/>
    </location>
</feature>
<dbReference type="eggNOG" id="KOG0600">
    <property type="taxonomic scope" value="Eukaryota"/>
</dbReference>
<keyword evidence="9 16" id="KW-0067">ATP-binding</keyword>
<dbReference type="InterPro" id="IPR050108">
    <property type="entry name" value="CDK"/>
</dbReference>
<dbReference type="GO" id="GO:0005524">
    <property type="term" value="F:ATP binding"/>
    <property type="evidence" value="ECO:0007669"/>
    <property type="project" value="UniProtKB-UniRule"/>
</dbReference>
<dbReference type="KEGG" id="cot:CORT_0A09350"/>
<dbReference type="EC" id="2.7.11.23" evidence="3"/>
<feature type="region of interest" description="Disordered" evidence="17">
    <location>
        <begin position="628"/>
        <end position="843"/>
    </location>
</feature>
<evidence type="ECO:0000256" key="13">
    <source>
        <dbReference type="ARBA" id="ARBA00048367"/>
    </source>
</evidence>
<proteinExistence type="inferred from homology"/>
<evidence type="ECO:0000256" key="16">
    <source>
        <dbReference type="PROSITE-ProRule" id="PRU10141"/>
    </source>
</evidence>
<dbReference type="InterPro" id="IPR008271">
    <property type="entry name" value="Ser/Thr_kinase_AS"/>
</dbReference>
<gene>
    <name evidence="19" type="ORF">CORT_0A09350</name>
</gene>
<feature type="compositionally biased region" description="Polar residues" evidence="17">
    <location>
        <begin position="533"/>
        <end position="543"/>
    </location>
</feature>
<comment type="catalytic activity">
    <reaction evidence="13">
        <text>L-seryl-[protein] + ATP = O-phospho-L-seryl-[protein] + ADP + H(+)</text>
        <dbReference type="Rhea" id="RHEA:17989"/>
        <dbReference type="Rhea" id="RHEA-COMP:9863"/>
        <dbReference type="Rhea" id="RHEA-COMP:11604"/>
        <dbReference type="ChEBI" id="CHEBI:15378"/>
        <dbReference type="ChEBI" id="CHEBI:29999"/>
        <dbReference type="ChEBI" id="CHEBI:30616"/>
        <dbReference type="ChEBI" id="CHEBI:83421"/>
        <dbReference type="ChEBI" id="CHEBI:456216"/>
        <dbReference type="EC" id="2.7.11.22"/>
    </reaction>
</comment>
<dbReference type="GO" id="GO:0004693">
    <property type="term" value="F:cyclin-dependent protein serine/threonine kinase activity"/>
    <property type="evidence" value="ECO:0007669"/>
    <property type="project" value="UniProtKB-EC"/>
</dbReference>
<dbReference type="InterPro" id="IPR000719">
    <property type="entry name" value="Prot_kinase_dom"/>
</dbReference>
<feature type="compositionally biased region" description="Basic and acidic residues" evidence="17">
    <location>
        <begin position="546"/>
        <end position="558"/>
    </location>
</feature>
<evidence type="ECO:0000256" key="12">
    <source>
        <dbReference type="ARBA" id="ARBA00047811"/>
    </source>
</evidence>
<dbReference type="SMART" id="SM00220">
    <property type="entry name" value="S_TKc"/>
    <property type="match status" value="1"/>
</dbReference>
<feature type="binding site" evidence="16">
    <location>
        <position position="72"/>
    </location>
    <ligand>
        <name>ATP</name>
        <dbReference type="ChEBI" id="CHEBI:30616"/>
    </ligand>
</feature>
<dbReference type="SUPFAM" id="SSF56112">
    <property type="entry name" value="Protein kinase-like (PK-like)"/>
    <property type="match status" value="1"/>
</dbReference>
<feature type="compositionally biased region" description="Polar residues" evidence="17">
    <location>
        <begin position="638"/>
        <end position="650"/>
    </location>
</feature>
<feature type="compositionally biased region" description="Basic and acidic residues" evidence="17">
    <location>
        <begin position="666"/>
        <end position="704"/>
    </location>
</feature>
<dbReference type="InterPro" id="IPR011009">
    <property type="entry name" value="Kinase-like_dom_sf"/>
</dbReference>
<dbReference type="GeneID" id="14538031"/>